<gene>
    <name evidence="3" type="ORF">AAAT34_11905</name>
</gene>
<feature type="chain" id="PRO_5046356873" evidence="2">
    <location>
        <begin position="23"/>
        <end position="118"/>
    </location>
</feature>
<evidence type="ECO:0000313" key="4">
    <source>
        <dbReference type="Proteomes" id="UP001487296"/>
    </source>
</evidence>
<organism evidence="3 4">
    <name type="scientific">Hallella faecis</name>
    <dbReference type="NCBI Taxonomy" id="2841596"/>
    <lineage>
        <taxon>Bacteria</taxon>
        <taxon>Pseudomonadati</taxon>
        <taxon>Bacteroidota</taxon>
        <taxon>Bacteroidia</taxon>
        <taxon>Bacteroidales</taxon>
        <taxon>Prevotellaceae</taxon>
        <taxon>Hallella</taxon>
    </lineage>
</organism>
<evidence type="ECO:0000313" key="3">
    <source>
        <dbReference type="EMBL" id="MEQ2487740.1"/>
    </source>
</evidence>
<feature type="compositionally biased region" description="Low complexity" evidence="1">
    <location>
        <begin position="75"/>
        <end position="104"/>
    </location>
</feature>
<keyword evidence="2" id="KW-0732">Signal</keyword>
<dbReference type="RefSeq" id="WP_215760821.1">
    <property type="nucleotide sequence ID" value="NZ_JAHKBE010000078.1"/>
</dbReference>
<feature type="compositionally biased region" description="Low complexity" evidence="1">
    <location>
        <begin position="48"/>
        <end position="62"/>
    </location>
</feature>
<dbReference type="EMBL" id="JBBNFP010000074">
    <property type="protein sequence ID" value="MEQ2487740.1"/>
    <property type="molecule type" value="Genomic_DNA"/>
</dbReference>
<dbReference type="Proteomes" id="UP001487296">
    <property type="component" value="Unassembled WGS sequence"/>
</dbReference>
<protein>
    <submittedName>
        <fullName evidence="3">Uncharacterized protein</fullName>
    </submittedName>
</protein>
<proteinExistence type="predicted"/>
<accession>A0ABV1FTX8</accession>
<evidence type="ECO:0000256" key="1">
    <source>
        <dbReference type="SAM" id="MobiDB-lite"/>
    </source>
</evidence>
<feature type="signal peptide" evidence="2">
    <location>
        <begin position="1"/>
        <end position="22"/>
    </location>
</feature>
<evidence type="ECO:0000256" key="2">
    <source>
        <dbReference type="SAM" id="SignalP"/>
    </source>
</evidence>
<sequence>MKKMFFAVAAAFVMVSVSNVFANGSAQMDNAGMAQVNDTVDTTVVAPAIPADSTAAPSDSAAQPVGPATPEASMAVAPTVPADTVVTPATPEEPATPATPAAPADSTAKPVADSTNVA</sequence>
<keyword evidence="4" id="KW-1185">Reference proteome</keyword>
<name>A0ABV1FTX8_9BACT</name>
<reference evidence="3 4" key="1">
    <citation type="submission" date="2024-04" db="EMBL/GenBank/DDBJ databases">
        <title>Human intestinal bacterial collection.</title>
        <authorList>
            <person name="Pauvert C."/>
            <person name="Hitch T.C.A."/>
            <person name="Clavel T."/>
        </authorList>
    </citation>
    <scope>NUCLEOTIDE SEQUENCE [LARGE SCALE GENOMIC DNA]</scope>
    <source>
        <strain evidence="3 4">CLA-AA-H145</strain>
    </source>
</reference>
<feature type="region of interest" description="Disordered" evidence="1">
    <location>
        <begin position="48"/>
        <end position="118"/>
    </location>
</feature>
<comment type="caution">
    <text evidence="3">The sequence shown here is derived from an EMBL/GenBank/DDBJ whole genome shotgun (WGS) entry which is preliminary data.</text>
</comment>